<evidence type="ECO:0000313" key="1">
    <source>
        <dbReference type="EMBL" id="GAT71491.1"/>
    </source>
</evidence>
<proteinExistence type="predicted"/>
<reference evidence="2" key="2">
    <citation type="submission" date="2016-04" db="EMBL/GenBank/DDBJ databases">
        <title>Planomonospora sphaerica JCM9374 whole genome shotgun sequence.</title>
        <authorList>
            <person name="Suzuki T."/>
            <person name="Dohra H."/>
            <person name="Kodani S."/>
        </authorList>
    </citation>
    <scope>NUCLEOTIDE SEQUENCE [LARGE SCALE GENOMIC DNA]</scope>
    <source>
        <strain evidence="2">JCM 9374</strain>
    </source>
</reference>
<dbReference type="EMBL" id="BDCX01000040">
    <property type="protein sequence ID" value="GAT71491.1"/>
    <property type="molecule type" value="Genomic_DNA"/>
</dbReference>
<name>A0A171DR12_9ACTN</name>
<sequence>MPTSFAAAVDRRCPEIEHASDACAILCGIPEEQLVLHRHRFRPDDARACARCSELAAAAPTVPSSQERLHDEVLTSAPGPLRTRLLDALRNGAAITMWVRGPADKLAFYVRLDRITDGAAAVKALLATRDRLGLARVA</sequence>
<dbReference type="Proteomes" id="UP000077701">
    <property type="component" value="Unassembled WGS sequence"/>
</dbReference>
<dbReference type="AlphaFoldDB" id="A0A171DR12"/>
<gene>
    <name evidence="1" type="ORF">PS9374_07182</name>
</gene>
<comment type="caution">
    <text evidence="1">The sequence shown here is derived from an EMBL/GenBank/DDBJ whole genome shotgun (WGS) entry which is preliminary data.</text>
</comment>
<evidence type="ECO:0000313" key="2">
    <source>
        <dbReference type="Proteomes" id="UP000077701"/>
    </source>
</evidence>
<reference evidence="1 2" key="1">
    <citation type="journal article" date="2016" name="Genome Announc.">
        <title>Draft Genome Sequence of Planomonospora sphaerica JCM9374, a Rare Actinomycete.</title>
        <authorList>
            <person name="Dohra H."/>
            <person name="Suzuki T."/>
            <person name="Inoue Y."/>
            <person name="Kodani S."/>
        </authorList>
    </citation>
    <scope>NUCLEOTIDE SEQUENCE [LARGE SCALE GENOMIC DNA]</scope>
    <source>
        <strain evidence="1 2">JCM 9374</strain>
    </source>
</reference>
<protein>
    <submittedName>
        <fullName evidence="1">Uncharacterized protein</fullName>
    </submittedName>
</protein>
<keyword evidence="2" id="KW-1185">Reference proteome</keyword>
<accession>A0A171DR12</accession>
<organism evidence="1 2">
    <name type="scientific">Planomonospora sphaerica</name>
    <dbReference type="NCBI Taxonomy" id="161355"/>
    <lineage>
        <taxon>Bacteria</taxon>
        <taxon>Bacillati</taxon>
        <taxon>Actinomycetota</taxon>
        <taxon>Actinomycetes</taxon>
        <taxon>Streptosporangiales</taxon>
        <taxon>Streptosporangiaceae</taxon>
        <taxon>Planomonospora</taxon>
    </lineage>
</organism>